<dbReference type="RefSeq" id="WP_219778531.1">
    <property type="nucleotide sequence ID" value="NZ_JAHXPT010000003.1"/>
</dbReference>
<gene>
    <name evidence="1" type="ORF">KYD98_05160</name>
</gene>
<organism evidence="1 2">
    <name type="scientific">Clostridium weizhouense</name>
    <dbReference type="NCBI Taxonomy" id="2859781"/>
    <lineage>
        <taxon>Bacteria</taxon>
        <taxon>Bacillati</taxon>
        <taxon>Bacillota</taxon>
        <taxon>Clostridia</taxon>
        <taxon>Eubacteriales</taxon>
        <taxon>Clostridiaceae</taxon>
        <taxon>Clostridium</taxon>
    </lineage>
</organism>
<accession>A0ABS7ALD5</accession>
<reference evidence="1 2" key="1">
    <citation type="submission" date="2021-07" db="EMBL/GenBank/DDBJ databases">
        <title>Clostridium weizhouense sp. nov., an anaerobic bacterium isolated from activated sludge of Petroleum wastewater.</title>
        <authorList>
            <person name="Li Q."/>
        </authorList>
    </citation>
    <scope>NUCLEOTIDE SEQUENCE [LARGE SCALE GENOMIC DNA]</scope>
    <source>
        <strain evidence="1 2">YB-6</strain>
    </source>
</reference>
<dbReference type="Proteomes" id="UP001519921">
    <property type="component" value="Unassembled WGS sequence"/>
</dbReference>
<sequence>MCASVKKIISGKKIRKCKIINFNVIFPESEYILVTGKVLSPYKNPLANAAITIFSIDKRYCPAKKKYVGITFSDEHGIYGVSIPRNLGISYEFKAYSSINI</sequence>
<proteinExistence type="predicted"/>
<name>A0ABS7ALD5_9CLOT</name>
<dbReference type="SUPFAM" id="SSF49464">
    <property type="entry name" value="Carboxypeptidase regulatory domain-like"/>
    <property type="match status" value="1"/>
</dbReference>
<evidence type="ECO:0000313" key="2">
    <source>
        <dbReference type="Proteomes" id="UP001519921"/>
    </source>
</evidence>
<dbReference type="EMBL" id="JAHXPT010000003">
    <property type="protein sequence ID" value="MBW6409472.1"/>
    <property type="molecule type" value="Genomic_DNA"/>
</dbReference>
<keyword evidence="2" id="KW-1185">Reference proteome</keyword>
<protein>
    <submittedName>
        <fullName evidence="1">Carboxypeptidase regulatory-like domain-containing protein</fullName>
    </submittedName>
</protein>
<evidence type="ECO:0000313" key="1">
    <source>
        <dbReference type="EMBL" id="MBW6409472.1"/>
    </source>
</evidence>
<comment type="caution">
    <text evidence="1">The sequence shown here is derived from an EMBL/GenBank/DDBJ whole genome shotgun (WGS) entry which is preliminary data.</text>
</comment>
<dbReference type="InterPro" id="IPR008969">
    <property type="entry name" value="CarboxyPept-like_regulatory"/>
</dbReference>